<dbReference type="InterPro" id="IPR023606">
    <property type="entry name" value="CoA-Trfase_III_dom_1_sf"/>
</dbReference>
<dbReference type="Gene3D" id="3.40.50.10540">
    <property type="entry name" value="Crotonobetainyl-coa:carnitine coa-transferase, domain 1"/>
    <property type="match status" value="1"/>
</dbReference>
<evidence type="ECO:0000313" key="3">
    <source>
        <dbReference type="Proteomes" id="UP000256805"/>
    </source>
</evidence>
<dbReference type="GO" id="GO:0008410">
    <property type="term" value="F:CoA-transferase activity"/>
    <property type="evidence" value="ECO:0007669"/>
    <property type="project" value="TreeGrafter"/>
</dbReference>
<dbReference type="InterPro" id="IPR050483">
    <property type="entry name" value="CoA-transferase_III_domain"/>
</dbReference>
<organism evidence="2 3">
    <name type="scientific">Cupriavidus taiwanensis</name>
    <dbReference type="NCBI Taxonomy" id="164546"/>
    <lineage>
        <taxon>Bacteria</taxon>
        <taxon>Pseudomonadati</taxon>
        <taxon>Pseudomonadota</taxon>
        <taxon>Betaproteobacteria</taxon>
        <taxon>Burkholderiales</taxon>
        <taxon>Burkholderiaceae</taxon>
        <taxon>Cupriavidus</taxon>
    </lineage>
</organism>
<dbReference type="EMBL" id="OVTA01000033">
    <property type="protein sequence ID" value="SPR99668.1"/>
    <property type="molecule type" value="Genomic_DNA"/>
</dbReference>
<evidence type="ECO:0000256" key="1">
    <source>
        <dbReference type="ARBA" id="ARBA00022679"/>
    </source>
</evidence>
<dbReference type="Pfam" id="PF02515">
    <property type="entry name" value="CoA_transf_3"/>
    <property type="match status" value="1"/>
</dbReference>
<dbReference type="PANTHER" id="PTHR48207">
    <property type="entry name" value="SUCCINATE--HYDROXYMETHYLGLUTARATE COA-TRANSFERASE"/>
    <property type="match status" value="1"/>
</dbReference>
<dbReference type="SUPFAM" id="SSF89796">
    <property type="entry name" value="CoA-transferase family III (CaiB/BaiF)"/>
    <property type="match status" value="1"/>
</dbReference>
<accession>A0A375J3A9</accession>
<dbReference type="PANTHER" id="PTHR48207:SF4">
    <property type="entry name" value="BLL6097 PROTEIN"/>
    <property type="match status" value="1"/>
</dbReference>
<dbReference type="InterPro" id="IPR044855">
    <property type="entry name" value="CoA-Trfase_III_dom3_sf"/>
</dbReference>
<proteinExistence type="predicted"/>
<name>A0A375J3A9_9BURK</name>
<gene>
    <name evidence="2" type="ORF">CBM2634_B100061</name>
</gene>
<dbReference type="AlphaFoldDB" id="A0A375J3A9"/>
<evidence type="ECO:0000313" key="2">
    <source>
        <dbReference type="EMBL" id="SPR99668.1"/>
    </source>
</evidence>
<sequence>MAQFEGLFQREANPSIKLLFIPADELMPPPSTTSPDDTDLPFARLRVLDISQGIAGPYCAHILWQQGAEVVKIEPPAGDWGRKVGVVRGDTSALTLAYNGGKRSACIDATTDTGKAVLLELALQADVLVQNFRPQVAERLGVGYGTLAAQRPELVYVSISGYGPDGPYADYPASDSVMQADSGLMFANRDADGSARRIGMLLADAATGLYAAQACAAALCRRFRSGRGGHVELNLFEACCALQANNLLEHAIGGPSAAGPVSAPNGVYASRDGSLTLLALNDAQFGKLCRALDQADWLQDPRFADNAARMAHAALLNQLVARCIATRSTAQWQDILSRHDVLHAPVRTYDDVREHPQAAHRQTFQAIAQPGLGPLPFAGIPARSLRRDAGAAPANGEHTVEILREAGFSQLAIDDWLRQGVARQAPAARAGVQ</sequence>
<keyword evidence="1 2" id="KW-0808">Transferase</keyword>
<dbReference type="Gene3D" id="3.30.1540.10">
    <property type="entry name" value="formyl-coa transferase, domain 3"/>
    <property type="match status" value="1"/>
</dbReference>
<dbReference type="Proteomes" id="UP000256805">
    <property type="component" value="Unassembled WGS sequence"/>
</dbReference>
<dbReference type="InterPro" id="IPR003673">
    <property type="entry name" value="CoA-Trfase_fam_III"/>
</dbReference>
<reference evidence="2 3" key="1">
    <citation type="submission" date="2018-01" db="EMBL/GenBank/DDBJ databases">
        <authorList>
            <person name="Gaut B.S."/>
            <person name="Morton B.R."/>
            <person name="Clegg M.T."/>
            <person name="Duvall M.R."/>
        </authorList>
    </citation>
    <scope>NUCLEOTIDE SEQUENCE [LARGE SCALE GENOMIC DNA]</scope>
    <source>
        <strain evidence="2">Cupriavidus taiwanensis cmp 52</strain>
    </source>
</reference>
<protein>
    <submittedName>
        <fullName evidence="2">Acyl-CoA transferase/carnitine dehydratase</fullName>
    </submittedName>
</protein>